<evidence type="ECO:0000259" key="2">
    <source>
        <dbReference type="PROSITE" id="PS50181"/>
    </source>
</evidence>
<dbReference type="GO" id="GO:0019005">
    <property type="term" value="C:SCF ubiquitin ligase complex"/>
    <property type="evidence" value="ECO:0007669"/>
    <property type="project" value="TreeGrafter"/>
</dbReference>
<dbReference type="Proteomes" id="UP001140091">
    <property type="component" value="Unassembled WGS sequence"/>
</dbReference>
<dbReference type="PANTHER" id="PTHR12874">
    <property type="entry name" value="F-BOX ONLY PROTEIN 48-RELATED"/>
    <property type="match status" value="1"/>
</dbReference>
<name>A0A9W8MKK4_9AGAR</name>
<comment type="caution">
    <text evidence="3">The sequence shown here is derived from an EMBL/GenBank/DDBJ whole genome shotgun (WGS) entry which is preliminary data.</text>
</comment>
<dbReference type="GO" id="GO:0005737">
    <property type="term" value="C:cytoplasm"/>
    <property type="evidence" value="ECO:0007669"/>
    <property type="project" value="TreeGrafter"/>
</dbReference>
<protein>
    <recommendedName>
        <fullName evidence="2">F-box domain-containing protein</fullName>
    </recommendedName>
</protein>
<feature type="domain" description="F-box" evidence="2">
    <location>
        <begin position="562"/>
        <end position="607"/>
    </location>
</feature>
<feature type="region of interest" description="Disordered" evidence="1">
    <location>
        <begin position="744"/>
        <end position="775"/>
    </location>
</feature>
<dbReference type="OrthoDB" id="2635672at2759"/>
<gene>
    <name evidence="3" type="ORF">H1R20_g5175</name>
</gene>
<dbReference type="SUPFAM" id="SSF81383">
    <property type="entry name" value="F-box domain"/>
    <property type="match status" value="2"/>
</dbReference>
<evidence type="ECO:0000313" key="4">
    <source>
        <dbReference type="Proteomes" id="UP001140091"/>
    </source>
</evidence>
<feature type="non-terminal residue" evidence="3">
    <location>
        <position position="1"/>
    </location>
</feature>
<evidence type="ECO:0000313" key="3">
    <source>
        <dbReference type="EMBL" id="KAJ2931914.1"/>
    </source>
</evidence>
<dbReference type="InterPro" id="IPR001810">
    <property type="entry name" value="F-box_dom"/>
</dbReference>
<dbReference type="Pfam" id="PF12937">
    <property type="entry name" value="F-box-like"/>
    <property type="match status" value="2"/>
</dbReference>
<dbReference type="EMBL" id="JANBPK010000791">
    <property type="protein sequence ID" value="KAJ2931914.1"/>
    <property type="molecule type" value="Genomic_DNA"/>
</dbReference>
<keyword evidence="4" id="KW-1185">Reference proteome</keyword>
<organism evidence="3 4">
    <name type="scientific">Candolleomyces eurysporus</name>
    <dbReference type="NCBI Taxonomy" id="2828524"/>
    <lineage>
        <taxon>Eukaryota</taxon>
        <taxon>Fungi</taxon>
        <taxon>Dikarya</taxon>
        <taxon>Basidiomycota</taxon>
        <taxon>Agaricomycotina</taxon>
        <taxon>Agaricomycetes</taxon>
        <taxon>Agaricomycetidae</taxon>
        <taxon>Agaricales</taxon>
        <taxon>Agaricineae</taxon>
        <taxon>Psathyrellaceae</taxon>
        <taxon>Candolleomyces</taxon>
    </lineage>
</organism>
<dbReference type="SMART" id="SM00256">
    <property type="entry name" value="FBOX"/>
    <property type="match status" value="2"/>
</dbReference>
<dbReference type="PROSITE" id="PS50181">
    <property type="entry name" value="FBOX"/>
    <property type="match status" value="2"/>
</dbReference>
<reference evidence="3" key="1">
    <citation type="submission" date="2022-06" db="EMBL/GenBank/DDBJ databases">
        <title>Genome Sequence of Candolleomyces eurysporus.</title>
        <authorList>
            <person name="Buettner E."/>
        </authorList>
    </citation>
    <scope>NUCLEOTIDE SEQUENCE</scope>
    <source>
        <strain evidence="3">VTCC 930004</strain>
    </source>
</reference>
<feature type="domain" description="F-box" evidence="2">
    <location>
        <begin position="7"/>
        <end position="51"/>
    </location>
</feature>
<proteinExistence type="predicted"/>
<dbReference type="SUPFAM" id="SSF52047">
    <property type="entry name" value="RNI-like"/>
    <property type="match status" value="2"/>
</dbReference>
<dbReference type="Gene3D" id="3.80.10.10">
    <property type="entry name" value="Ribonuclease Inhibitor"/>
    <property type="match status" value="2"/>
</dbReference>
<dbReference type="AlphaFoldDB" id="A0A9W8MKK4"/>
<dbReference type="InterPro" id="IPR032675">
    <property type="entry name" value="LRR_dom_sf"/>
</dbReference>
<sequence>MALEPTSSKFLDLPPELLLLVLGQLDEADLCNLGCTCKDLNAFALLYFSDRYELGDPLRGWIACYSAPKHGLRAIRCCLSVNIKSIHYYFNQDIGTLVGDVKELHTIVKRSEVKKLELCLAKLDWWGRGKVAADLGTAASFSPPVLTMSEWIKLYTGLLTTCLTRGCERLQLNDGNEFFRYLTKQEQNPKASSGARASREPVPGYFDESSFTTQRCSRRIPHLASVGQKPKLEVPTPKLEKFELRSDMLLSSSLFLDWTIQLFSWCGPTLTHLELRCGEIPSETWHYLFSEINLPSLHYFEIASDKAMVQPSDILHFLSRHPSIRTLLLKGIHLSPSPPSSLPKPTLPSLEQVVAYPAYLQWLLCDENQCPELKEITLLTGFRRSLFRRTRYDLLDRALEDVLLPRSHKLKNIGLRLPSDDLSLDAWLKSHIVSSAAGDPNTQSSLPGTSKHILPRFVHTKHLRLDSMSVWDIVNSSDPKSDSRTQTGPSRLELIARFAGLFPNLEYLEISAEDDLIPRMVDAVRQHCPQVKKLKVRARNPSTEGVSEASDSTTAMGLGFTTSKFLAFPPELLLLVLGQLNENDLCNLGCTCKALNALVFPYFFDQYGPKRSFGGFISCFSPPKHGLRAIRCCLSIKNIRTIHWYFRQDIETLVEEVKELHAIVKRSEIKDLELCLTDPNEWANERVTTVSDTAASFSPPVLATSEWAKLYTGLLTTSLTRGCERVKLSDGFFSCFWQQKQRPKASSGDRSSREPAPGYFDESFGNKSSSTAQRRSRQILDLASIGRKVEAPKSKLEKLVLASDMPLSSTMFLEWTIQVLSWCAPTLTHLELQCHETLSQTWHYFFSEINLPSLQHFRIANDKAMVQLSDILQFLSRHPSIRKLLLLDGIYLSPSPPSSLPTPILPNLEQVVASPAYLQWLLRDENQCPELKEITLLTGFWYSFLRPLSYDLVDTALENVLLPRSHKLETIGLCLTREHPDLDAWLQSHVSSSAAGGPNAETSVTRKHILPKFVHTKHLRIDSVNCVNIVDPGRGTSNSQKQTSPSRLELIALFAGLFPNLEYLELPGIYSHVESRIPPIVDAIRQHCPQVKKLKIGYASAKDMDQYGQSGSGNVVDAS</sequence>
<evidence type="ECO:0000256" key="1">
    <source>
        <dbReference type="SAM" id="MobiDB-lite"/>
    </source>
</evidence>
<dbReference type="PANTHER" id="PTHR12874:SF9">
    <property type="entry name" value="F-BOX ONLY PROTEIN 48"/>
    <property type="match status" value="1"/>
</dbReference>
<accession>A0A9W8MKK4</accession>
<dbReference type="GO" id="GO:0031146">
    <property type="term" value="P:SCF-dependent proteasomal ubiquitin-dependent protein catabolic process"/>
    <property type="evidence" value="ECO:0007669"/>
    <property type="project" value="TreeGrafter"/>
</dbReference>
<dbReference type="InterPro" id="IPR036047">
    <property type="entry name" value="F-box-like_dom_sf"/>
</dbReference>